<organism evidence="1 2">
    <name type="scientific">Ooceraea biroi</name>
    <name type="common">Clonal raider ant</name>
    <name type="synonym">Cerapachys biroi</name>
    <dbReference type="NCBI Taxonomy" id="2015173"/>
    <lineage>
        <taxon>Eukaryota</taxon>
        <taxon>Metazoa</taxon>
        <taxon>Ecdysozoa</taxon>
        <taxon>Arthropoda</taxon>
        <taxon>Hexapoda</taxon>
        <taxon>Insecta</taxon>
        <taxon>Pterygota</taxon>
        <taxon>Neoptera</taxon>
        <taxon>Endopterygota</taxon>
        <taxon>Hymenoptera</taxon>
        <taxon>Apocrita</taxon>
        <taxon>Aculeata</taxon>
        <taxon>Formicoidea</taxon>
        <taxon>Formicidae</taxon>
        <taxon>Dorylinae</taxon>
        <taxon>Ooceraea</taxon>
    </lineage>
</organism>
<dbReference type="AlphaFoldDB" id="A0A026WUN7"/>
<gene>
    <name evidence="1" type="ORF">X777_16376</name>
</gene>
<proteinExistence type="predicted"/>
<protein>
    <submittedName>
        <fullName evidence="1">Uncharacterized protein</fullName>
    </submittedName>
</protein>
<dbReference type="Proteomes" id="UP000053097">
    <property type="component" value="Unassembled WGS sequence"/>
</dbReference>
<name>A0A026WUN7_OOCBI</name>
<reference evidence="1 2" key="1">
    <citation type="journal article" date="2014" name="Curr. Biol.">
        <title>The genome of the clonal raider ant Cerapachys biroi.</title>
        <authorList>
            <person name="Oxley P.R."/>
            <person name="Ji L."/>
            <person name="Fetter-Pruneda I."/>
            <person name="McKenzie S.K."/>
            <person name="Li C."/>
            <person name="Hu H."/>
            <person name="Zhang G."/>
            <person name="Kronauer D.J."/>
        </authorList>
    </citation>
    <scope>NUCLEOTIDE SEQUENCE [LARGE SCALE GENOMIC DNA]</scope>
</reference>
<keyword evidence="2" id="KW-1185">Reference proteome</keyword>
<dbReference type="OMA" id="IAERSMT"/>
<sequence length="66" mass="7341">MENNKKVYARKKALNTVLDARRVEIAERSMTDAAKEARTTAISQRKEAEETDVTLEGQLYGAGIAE</sequence>
<accession>A0A026WUN7</accession>
<evidence type="ECO:0000313" key="1">
    <source>
        <dbReference type="EMBL" id="EZA59727.1"/>
    </source>
</evidence>
<evidence type="ECO:0000313" key="2">
    <source>
        <dbReference type="Proteomes" id="UP000053097"/>
    </source>
</evidence>
<dbReference type="EMBL" id="KK107093">
    <property type="protein sequence ID" value="EZA59727.1"/>
    <property type="molecule type" value="Genomic_DNA"/>
</dbReference>